<dbReference type="SMART" id="SM00073">
    <property type="entry name" value="HPT"/>
    <property type="match status" value="1"/>
</dbReference>
<name>A0A3N1NXF8_9GAMM</name>
<dbReference type="AlphaFoldDB" id="A0A3N1NXF8"/>
<evidence type="ECO:0000259" key="22">
    <source>
        <dbReference type="PROSITE" id="PS50894"/>
    </source>
</evidence>
<keyword evidence="12 18" id="KW-1133">Transmembrane helix</keyword>
<keyword evidence="8 18" id="KW-0812">Transmembrane</keyword>
<dbReference type="Pfam" id="PF02518">
    <property type="entry name" value="HATPase_c"/>
    <property type="match status" value="1"/>
</dbReference>
<feature type="domain" description="HPt" evidence="22">
    <location>
        <begin position="829"/>
        <end position="930"/>
    </location>
</feature>
<dbReference type="CDD" id="cd17546">
    <property type="entry name" value="REC_hyHK_CKI1_RcsC-like"/>
    <property type="match status" value="1"/>
</dbReference>
<dbReference type="InterPro" id="IPR004358">
    <property type="entry name" value="Sig_transdc_His_kin-like_C"/>
</dbReference>
<dbReference type="Pfam" id="PF00512">
    <property type="entry name" value="HisKA"/>
    <property type="match status" value="1"/>
</dbReference>
<evidence type="ECO:0000259" key="19">
    <source>
        <dbReference type="PROSITE" id="PS50109"/>
    </source>
</evidence>
<dbReference type="InterPro" id="IPR019247">
    <property type="entry name" value="Histidine_kinase_BarA_N"/>
</dbReference>
<dbReference type="InterPro" id="IPR036641">
    <property type="entry name" value="HPT_dom_sf"/>
</dbReference>
<feature type="domain" description="Histidine kinase" evidence="19">
    <location>
        <begin position="281"/>
        <end position="502"/>
    </location>
</feature>
<dbReference type="SUPFAM" id="SSF55874">
    <property type="entry name" value="ATPase domain of HSP90 chaperone/DNA topoisomerase II/histidine kinase"/>
    <property type="match status" value="1"/>
</dbReference>
<dbReference type="SUPFAM" id="SSF52172">
    <property type="entry name" value="CheY-like"/>
    <property type="match status" value="2"/>
</dbReference>
<evidence type="ECO:0000259" key="21">
    <source>
        <dbReference type="PROSITE" id="PS50885"/>
    </source>
</evidence>
<keyword evidence="11" id="KW-0067">ATP-binding</keyword>
<dbReference type="PRINTS" id="PR00344">
    <property type="entry name" value="BCTRLSENSOR"/>
</dbReference>
<keyword evidence="13" id="KW-0902">Two-component regulatory system</keyword>
<dbReference type="Pfam" id="PF00072">
    <property type="entry name" value="Response_reg"/>
    <property type="match status" value="1"/>
</dbReference>
<evidence type="ECO:0000256" key="7">
    <source>
        <dbReference type="ARBA" id="ARBA00022679"/>
    </source>
</evidence>
<evidence type="ECO:0000256" key="8">
    <source>
        <dbReference type="ARBA" id="ARBA00022692"/>
    </source>
</evidence>
<dbReference type="SUPFAM" id="SSF47226">
    <property type="entry name" value="Histidine-containing phosphotransfer domain, HPT domain"/>
    <property type="match status" value="1"/>
</dbReference>
<organism evidence="23 24">
    <name type="scientific">Marinimicrobium koreense</name>
    <dbReference type="NCBI Taxonomy" id="306545"/>
    <lineage>
        <taxon>Bacteria</taxon>
        <taxon>Pseudomonadati</taxon>
        <taxon>Pseudomonadota</taxon>
        <taxon>Gammaproteobacteria</taxon>
        <taxon>Cellvibrionales</taxon>
        <taxon>Cellvibrionaceae</taxon>
        <taxon>Marinimicrobium</taxon>
    </lineage>
</organism>
<dbReference type="PROSITE" id="PS50110">
    <property type="entry name" value="RESPONSE_REGULATORY"/>
    <property type="match status" value="2"/>
</dbReference>
<evidence type="ECO:0000256" key="3">
    <source>
        <dbReference type="ARBA" id="ARBA00012438"/>
    </source>
</evidence>
<keyword evidence="7" id="KW-0808">Transferase</keyword>
<dbReference type="FunFam" id="3.30.565.10:FF:000010">
    <property type="entry name" value="Sensor histidine kinase RcsC"/>
    <property type="match status" value="1"/>
</dbReference>
<keyword evidence="5" id="KW-0997">Cell inner membrane</keyword>
<evidence type="ECO:0000256" key="1">
    <source>
        <dbReference type="ARBA" id="ARBA00000085"/>
    </source>
</evidence>
<evidence type="ECO:0000256" key="16">
    <source>
        <dbReference type="PROSITE-ProRule" id="PRU00169"/>
    </source>
</evidence>
<evidence type="ECO:0000256" key="11">
    <source>
        <dbReference type="ARBA" id="ARBA00022840"/>
    </source>
</evidence>
<dbReference type="GO" id="GO:0000155">
    <property type="term" value="F:phosphorelay sensor kinase activity"/>
    <property type="evidence" value="ECO:0007669"/>
    <property type="project" value="InterPro"/>
</dbReference>
<dbReference type="InterPro" id="IPR003661">
    <property type="entry name" value="HisK_dim/P_dom"/>
</dbReference>
<evidence type="ECO:0000256" key="6">
    <source>
        <dbReference type="ARBA" id="ARBA00022553"/>
    </source>
</evidence>
<keyword evidence="10 23" id="KW-0418">Kinase</keyword>
<keyword evidence="24" id="KW-1185">Reference proteome</keyword>
<feature type="modified residue" description="Phosphohistidine" evidence="15">
    <location>
        <position position="868"/>
    </location>
</feature>
<dbReference type="CDD" id="cd00082">
    <property type="entry name" value="HisKA"/>
    <property type="match status" value="1"/>
</dbReference>
<gene>
    <name evidence="23" type="ORF">EDC38_1115</name>
</gene>
<keyword evidence="9" id="KW-0547">Nucleotide-binding</keyword>
<dbReference type="RefSeq" id="WP_123637646.1">
    <property type="nucleotide sequence ID" value="NZ_RJUK01000001.1"/>
</dbReference>
<dbReference type="SMART" id="SM00304">
    <property type="entry name" value="HAMP"/>
    <property type="match status" value="1"/>
</dbReference>
<dbReference type="InterPro" id="IPR003660">
    <property type="entry name" value="HAMP_dom"/>
</dbReference>
<dbReference type="InterPro" id="IPR003594">
    <property type="entry name" value="HATPase_dom"/>
</dbReference>
<evidence type="ECO:0000256" key="4">
    <source>
        <dbReference type="ARBA" id="ARBA00022475"/>
    </source>
</evidence>
<dbReference type="Pfam" id="PF00672">
    <property type="entry name" value="HAMP"/>
    <property type="match status" value="1"/>
</dbReference>
<accession>A0A3N1NXF8</accession>
<sequence>MRLTDIKTQIWRLVLFPALGVTLILAFTLTYLYLAQLNKFVSQRGGALSEKLAEISAETLSRNDPDLLRSVIEASLEEPYIRAVELYLKDSGTTIHSGPRMLPLVNPAPADLSQPQQRETPKSIRFAHPVPGRNGAPSPGWIEVELLASPFLVLRYQTILITLVLTLVCLALCAWFSTRLYKRLTRPLNQIRETIQGMARGQMDRRLPSMESRELDELARAVNDTAESLEQAHRDMQVNIDQSTEDLRETLETIEIQNIELNMARKEALEASRIKSEFLANTSHEIRTPLNGILGFTNLALKTDLDEQQKEYLETIRDSSQNLLTVINDILDFSKIESGKLTLDYVPLPLRKVVEEAVHILAPDAHEKNLQLVTLLDDNLPLHLLGDPLRFKQVLTNLVSNAIKFSQQGNIVVHAALINRQETQLTLKVSVSDNGIGLTAEQKERLFSAFNQADTSSSREYGGTGLGLVICKGLVERMGGEIGVESQPEQGSRFWFTARLGIDKSLPDAPAERLLLGERALICSDNPPSGHQLEQLLHLWQADTDTISSIHDIFPALRKAQERDDAFRLVFMDIAPSERKLQAPLLESLTQQLRREFDCILVACCTPAHQRLFRQGVDSCSTTFINKPISYEALLETLARQMDIPLKRPGDAQSKGPNAGDKPAARILVVDDNPANLQLAGELLRGLNTEVVLATSGKEAMEWCRKQEFDLIFMDIQMPGMDGIETTKRLRIDHPRRRTPIIALTAHSMTEQKAELLIAGMDDCVSKPVSENQLAHIVNRWVPLNGRQAVEGPVHGTPTQPRLPAIELAEDEQPSPVDIPLCLKLANHKPTLARDMLEMLIKNLSGERDAINQAFDNQDFEQLEELVHRLYGSCCYCGVPRLKRISGLLDKILQARQYDQVASPIKALDNEVDEILRWAYERDISALFDVDP</sequence>
<keyword evidence="14 18" id="KW-0472">Membrane</keyword>
<evidence type="ECO:0000256" key="14">
    <source>
        <dbReference type="ARBA" id="ARBA00023136"/>
    </source>
</evidence>
<dbReference type="Pfam" id="PF01627">
    <property type="entry name" value="Hpt"/>
    <property type="match status" value="1"/>
</dbReference>
<dbReference type="Gene3D" id="1.20.120.160">
    <property type="entry name" value="HPT domain"/>
    <property type="match status" value="1"/>
</dbReference>
<evidence type="ECO:0000256" key="2">
    <source>
        <dbReference type="ARBA" id="ARBA00004429"/>
    </source>
</evidence>
<feature type="modified residue" description="4-aspartylphosphate" evidence="16">
    <location>
        <position position="715"/>
    </location>
</feature>
<keyword evidence="4" id="KW-1003">Cell membrane</keyword>
<dbReference type="Gene3D" id="1.10.287.130">
    <property type="match status" value="1"/>
</dbReference>
<dbReference type="CDD" id="cd16922">
    <property type="entry name" value="HATPase_EvgS-ArcB-TorS-like"/>
    <property type="match status" value="1"/>
</dbReference>
<feature type="coiled-coil region" evidence="17">
    <location>
        <begin position="212"/>
        <end position="267"/>
    </location>
</feature>
<feature type="modified residue" description="4-aspartylphosphate" evidence="16">
    <location>
        <position position="573"/>
    </location>
</feature>
<evidence type="ECO:0000256" key="9">
    <source>
        <dbReference type="ARBA" id="ARBA00022741"/>
    </source>
</evidence>
<evidence type="ECO:0000256" key="12">
    <source>
        <dbReference type="ARBA" id="ARBA00022989"/>
    </source>
</evidence>
<dbReference type="Pfam" id="PF09984">
    <property type="entry name" value="sCache_4"/>
    <property type="match status" value="1"/>
</dbReference>
<protein>
    <recommendedName>
        <fullName evidence="3">histidine kinase</fullName>
        <ecNumber evidence="3">2.7.13.3</ecNumber>
    </recommendedName>
</protein>
<dbReference type="GO" id="GO:0005524">
    <property type="term" value="F:ATP binding"/>
    <property type="evidence" value="ECO:0007669"/>
    <property type="project" value="UniProtKB-KW"/>
</dbReference>
<dbReference type="SUPFAM" id="SSF158472">
    <property type="entry name" value="HAMP domain-like"/>
    <property type="match status" value="1"/>
</dbReference>
<evidence type="ECO:0000256" key="18">
    <source>
        <dbReference type="SAM" id="Phobius"/>
    </source>
</evidence>
<evidence type="ECO:0000256" key="10">
    <source>
        <dbReference type="ARBA" id="ARBA00022777"/>
    </source>
</evidence>
<evidence type="ECO:0000256" key="13">
    <source>
        <dbReference type="ARBA" id="ARBA00023012"/>
    </source>
</evidence>
<evidence type="ECO:0000259" key="20">
    <source>
        <dbReference type="PROSITE" id="PS50110"/>
    </source>
</evidence>
<keyword evidence="6 16" id="KW-0597">Phosphoprotein</keyword>
<dbReference type="SUPFAM" id="SSF47384">
    <property type="entry name" value="Homodimeric domain of signal transducing histidine kinase"/>
    <property type="match status" value="1"/>
</dbReference>
<dbReference type="Gene3D" id="3.40.50.2300">
    <property type="match status" value="2"/>
</dbReference>
<dbReference type="PROSITE" id="PS50109">
    <property type="entry name" value="HIS_KIN"/>
    <property type="match status" value="1"/>
</dbReference>
<comment type="catalytic activity">
    <reaction evidence="1">
        <text>ATP + protein L-histidine = ADP + protein N-phospho-L-histidine.</text>
        <dbReference type="EC" id="2.7.13.3"/>
    </reaction>
</comment>
<dbReference type="PANTHER" id="PTHR45339">
    <property type="entry name" value="HYBRID SIGNAL TRANSDUCTION HISTIDINE KINASE J"/>
    <property type="match status" value="1"/>
</dbReference>
<dbReference type="SMART" id="SM00388">
    <property type="entry name" value="HisKA"/>
    <property type="match status" value="1"/>
</dbReference>
<dbReference type="Gene3D" id="6.10.340.10">
    <property type="match status" value="1"/>
</dbReference>
<feature type="domain" description="Response regulatory" evidence="20">
    <location>
        <begin position="519"/>
        <end position="642"/>
    </location>
</feature>
<dbReference type="InterPro" id="IPR036097">
    <property type="entry name" value="HisK_dim/P_sf"/>
</dbReference>
<dbReference type="Proteomes" id="UP000273643">
    <property type="component" value="Unassembled WGS sequence"/>
</dbReference>
<comment type="caution">
    <text evidence="23">The sequence shown here is derived from an EMBL/GenBank/DDBJ whole genome shotgun (WGS) entry which is preliminary data.</text>
</comment>
<evidence type="ECO:0000256" key="15">
    <source>
        <dbReference type="PROSITE-ProRule" id="PRU00110"/>
    </source>
</evidence>
<dbReference type="OrthoDB" id="6187449at2"/>
<dbReference type="SMART" id="SM00387">
    <property type="entry name" value="HATPase_c"/>
    <property type="match status" value="1"/>
</dbReference>
<dbReference type="InterPro" id="IPR001789">
    <property type="entry name" value="Sig_transdc_resp-reg_receiver"/>
</dbReference>
<feature type="domain" description="Response regulatory" evidence="20">
    <location>
        <begin position="666"/>
        <end position="782"/>
    </location>
</feature>
<dbReference type="InterPro" id="IPR011006">
    <property type="entry name" value="CheY-like_superfamily"/>
</dbReference>
<dbReference type="EC" id="2.7.13.3" evidence="3"/>
<proteinExistence type="predicted"/>
<dbReference type="FunFam" id="1.10.287.130:FF:000003">
    <property type="entry name" value="Histidine kinase"/>
    <property type="match status" value="1"/>
</dbReference>
<feature type="domain" description="HAMP" evidence="21">
    <location>
        <begin position="182"/>
        <end position="234"/>
    </location>
</feature>
<comment type="subcellular location">
    <subcellularLocation>
        <location evidence="2">Cell inner membrane</location>
        <topology evidence="2">Multi-pass membrane protein</topology>
    </subcellularLocation>
</comment>
<dbReference type="PROSITE" id="PS50885">
    <property type="entry name" value="HAMP"/>
    <property type="match status" value="1"/>
</dbReference>
<evidence type="ECO:0000256" key="17">
    <source>
        <dbReference type="SAM" id="Coils"/>
    </source>
</evidence>
<dbReference type="CDD" id="cd06225">
    <property type="entry name" value="HAMP"/>
    <property type="match status" value="1"/>
</dbReference>
<dbReference type="CDD" id="cd00088">
    <property type="entry name" value="HPT"/>
    <property type="match status" value="1"/>
</dbReference>
<evidence type="ECO:0000256" key="5">
    <source>
        <dbReference type="ARBA" id="ARBA00022519"/>
    </source>
</evidence>
<dbReference type="InterPro" id="IPR008207">
    <property type="entry name" value="Sig_transdc_His_kin_Hpt_dom"/>
</dbReference>
<dbReference type="InterPro" id="IPR036890">
    <property type="entry name" value="HATPase_C_sf"/>
</dbReference>
<dbReference type="Gene3D" id="3.30.565.10">
    <property type="entry name" value="Histidine kinase-like ATPase, C-terminal domain"/>
    <property type="match status" value="1"/>
</dbReference>
<dbReference type="SMART" id="SM00448">
    <property type="entry name" value="REC"/>
    <property type="match status" value="1"/>
</dbReference>
<evidence type="ECO:0000313" key="24">
    <source>
        <dbReference type="Proteomes" id="UP000273643"/>
    </source>
</evidence>
<dbReference type="InterPro" id="IPR005467">
    <property type="entry name" value="His_kinase_dom"/>
</dbReference>
<dbReference type="PROSITE" id="PS50894">
    <property type="entry name" value="HPT"/>
    <property type="match status" value="1"/>
</dbReference>
<evidence type="ECO:0000313" key="23">
    <source>
        <dbReference type="EMBL" id="ROQ20509.1"/>
    </source>
</evidence>
<dbReference type="EMBL" id="RJUK01000001">
    <property type="protein sequence ID" value="ROQ20509.1"/>
    <property type="molecule type" value="Genomic_DNA"/>
</dbReference>
<dbReference type="GO" id="GO:0005886">
    <property type="term" value="C:plasma membrane"/>
    <property type="evidence" value="ECO:0007669"/>
    <property type="project" value="UniProtKB-SubCell"/>
</dbReference>
<keyword evidence="17" id="KW-0175">Coiled coil</keyword>
<reference evidence="23 24" key="1">
    <citation type="submission" date="2018-11" db="EMBL/GenBank/DDBJ databases">
        <title>Genomic Encyclopedia of Type Strains, Phase IV (KMG-IV): sequencing the most valuable type-strain genomes for metagenomic binning, comparative biology and taxonomic classification.</title>
        <authorList>
            <person name="Goeker M."/>
        </authorList>
    </citation>
    <scope>NUCLEOTIDE SEQUENCE [LARGE SCALE GENOMIC DNA]</scope>
    <source>
        <strain evidence="23 24">DSM 16974</strain>
    </source>
</reference>
<feature type="transmembrane region" description="Helical" evidence="18">
    <location>
        <begin position="12"/>
        <end position="34"/>
    </location>
</feature>
<dbReference type="PANTHER" id="PTHR45339:SF1">
    <property type="entry name" value="HYBRID SIGNAL TRANSDUCTION HISTIDINE KINASE J"/>
    <property type="match status" value="1"/>
</dbReference>